<reference evidence="3" key="1">
    <citation type="journal article" date="2019" name="Int. J. Syst. Evol. Microbiol.">
        <title>The Global Catalogue of Microorganisms (GCM) 10K type strain sequencing project: providing services to taxonomists for standard genome sequencing and annotation.</title>
        <authorList>
            <consortium name="The Broad Institute Genomics Platform"/>
            <consortium name="The Broad Institute Genome Sequencing Center for Infectious Disease"/>
            <person name="Wu L."/>
            <person name="Ma J."/>
        </authorList>
    </citation>
    <scope>NUCLEOTIDE SEQUENCE [LARGE SCALE GENOMIC DNA]</scope>
    <source>
        <strain evidence="3">KCTC 33676</strain>
    </source>
</reference>
<dbReference type="Proteomes" id="UP001597497">
    <property type="component" value="Unassembled WGS sequence"/>
</dbReference>
<keyword evidence="3" id="KW-1185">Reference proteome</keyword>
<organism evidence="2 3">
    <name type="scientific">Marinicrinis sediminis</name>
    <dbReference type="NCBI Taxonomy" id="1652465"/>
    <lineage>
        <taxon>Bacteria</taxon>
        <taxon>Bacillati</taxon>
        <taxon>Bacillota</taxon>
        <taxon>Bacilli</taxon>
        <taxon>Bacillales</taxon>
        <taxon>Paenibacillaceae</taxon>
    </lineage>
</organism>
<evidence type="ECO:0000313" key="2">
    <source>
        <dbReference type="EMBL" id="MFD2673599.1"/>
    </source>
</evidence>
<feature type="compositionally biased region" description="Basic residues" evidence="1">
    <location>
        <begin position="130"/>
        <end position="144"/>
    </location>
</feature>
<comment type="caution">
    <text evidence="2">The sequence shown here is derived from an EMBL/GenBank/DDBJ whole genome shotgun (WGS) entry which is preliminary data.</text>
</comment>
<dbReference type="InterPro" id="IPR024999">
    <property type="entry name" value="DUF3905"/>
</dbReference>
<feature type="region of interest" description="Disordered" evidence="1">
    <location>
        <begin position="105"/>
        <end position="144"/>
    </location>
</feature>
<feature type="compositionally biased region" description="Basic and acidic residues" evidence="1">
    <location>
        <begin position="1"/>
        <end position="16"/>
    </location>
</feature>
<gene>
    <name evidence="2" type="ORF">ACFSUC_18780</name>
</gene>
<protein>
    <submittedName>
        <fullName evidence="2">DUF3905 domain-containing protein</fullName>
    </submittedName>
</protein>
<dbReference type="Pfam" id="PF13045">
    <property type="entry name" value="DUF3905"/>
    <property type="match status" value="1"/>
</dbReference>
<name>A0ABW5RGC7_9BACL</name>
<dbReference type="EMBL" id="JBHUMM010000045">
    <property type="protein sequence ID" value="MFD2673599.1"/>
    <property type="molecule type" value="Genomic_DNA"/>
</dbReference>
<proteinExistence type="predicted"/>
<evidence type="ECO:0000256" key="1">
    <source>
        <dbReference type="SAM" id="MobiDB-lite"/>
    </source>
</evidence>
<dbReference type="RefSeq" id="WP_379931185.1">
    <property type="nucleotide sequence ID" value="NZ_JBHUMM010000045.1"/>
</dbReference>
<sequence>MKDQRNRDNRNKERLEALGSPEMDPYEIAFREEFLENGHHTRQAFVNEHGVIIGDHEYQSANSPLEQWTKDTDPAIMSGDGWVHPFKDIGFHADENKAYFEDGVPLSNGRLAHPNQDAAHDMIFQDKPDKKNRKKRHHSRPQEP</sequence>
<feature type="region of interest" description="Disordered" evidence="1">
    <location>
        <begin position="1"/>
        <end position="20"/>
    </location>
</feature>
<evidence type="ECO:0000313" key="3">
    <source>
        <dbReference type="Proteomes" id="UP001597497"/>
    </source>
</evidence>
<feature type="compositionally biased region" description="Basic and acidic residues" evidence="1">
    <location>
        <begin position="118"/>
        <end position="129"/>
    </location>
</feature>
<accession>A0ABW5RGC7</accession>